<sequence>MCGTKYDDPCYLLKPKSSNNSIKLKGWEDSRVKIVPVSSQLGSESGYVKAKYATHDKPANRIYALQQSISSYSSGCITFYRLLMMVIDAWQCDICGSKSGRGFEATFEVLPRLNEINFGSGVIDELLFLELPREYIFSSGIIVLE</sequence>
<organism evidence="1 2">
    <name type="scientific">Artemisia annua</name>
    <name type="common">Sweet wormwood</name>
    <dbReference type="NCBI Taxonomy" id="35608"/>
    <lineage>
        <taxon>Eukaryota</taxon>
        <taxon>Viridiplantae</taxon>
        <taxon>Streptophyta</taxon>
        <taxon>Embryophyta</taxon>
        <taxon>Tracheophyta</taxon>
        <taxon>Spermatophyta</taxon>
        <taxon>Magnoliopsida</taxon>
        <taxon>eudicotyledons</taxon>
        <taxon>Gunneridae</taxon>
        <taxon>Pentapetalae</taxon>
        <taxon>asterids</taxon>
        <taxon>campanulids</taxon>
        <taxon>Asterales</taxon>
        <taxon>Asteraceae</taxon>
        <taxon>Asteroideae</taxon>
        <taxon>Anthemideae</taxon>
        <taxon>Artemisiinae</taxon>
        <taxon>Artemisia</taxon>
    </lineage>
</organism>
<gene>
    <name evidence="1" type="ORF">CTI12_AA509400</name>
</gene>
<reference evidence="1 2" key="1">
    <citation type="journal article" date="2018" name="Mol. Plant">
        <title>The genome of Artemisia annua provides insight into the evolution of Asteraceae family and artemisinin biosynthesis.</title>
        <authorList>
            <person name="Shen Q."/>
            <person name="Zhang L."/>
            <person name="Liao Z."/>
            <person name="Wang S."/>
            <person name="Yan T."/>
            <person name="Shi P."/>
            <person name="Liu M."/>
            <person name="Fu X."/>
            <person name="Pan Q."/>
            <person name="Wang Y."/>
            <person name="Lv Z."/>
            <person name="Lu X."/>
            <person name="Zhang F."/>
            <person name="Jiang W."/>
            <person name="Ma Y."/>
            <person name="Chen M."/>
            <person name="Hao X."/>
            <person name="Li L."/>
            <person name="Tang Y."/>
            <person name="Lv G."/>
            <person name="Zhou Y."/>
            <person name="Sun X."/>
            <person name="Brodelius P.E."/>
            <person name="Rose J.K.C."/>
            <person name="Tang K."/>
        </authorList>
    </citation>
    <scope>NUCLEOTIDE SEQUENCE [LARGE SCALE GENOMIC DNA]</scope>
    <source>
        <strain evidence="2">cv. Huhao1</strain>
        <tissue evidence="1">Leaf</tissue>
    </source>
</reference>
<dbReference type="EMBL" id="PKPP01010347">
    <property type="protein sequence ID" value="PWA46309.1"/>
    <property type="molecule type" value="Genomic_DNA"/>
</dbReference>
<protein>
    <submittedName>
        <fullName evidence="1">SEUSS-like 1</fullName>
    </submittedName>
</protein>
<dbReference type="STRING" id="35608.A0A2U1LBD5"/>
<name>A0A2U1LBD5_ARTAN</name>
<dbReference type="Proteomes" id="UP000245207">
    <property type="component" value="Unassembled WGS sequence"/>
</dbReference>
<dbReference type="AlphaFoldDB" id="A0A2U1LBD5"/>
<dbReference type="Pfam" id="PF01803">
    <property type="entry name" value="LIM_bind"/>
    <property type="match status" value="1"/>
</dbReference>
<keyword evidence="2" id="KW-1185">Reference proteome</keyword>
<evidence type="ECO:0000313" key="2">
    <source>
        <dbReference type="Proteomes" id="UP000245207"/>
    </source>
</evidence>
<proteinExistence type="predicted"/>
<dbReference type="OrthoDB" id="1738095at2759"/>
<dbReference type="PANTHER" id="PTHR10378">
    <property type="entry name" value="LIM DOMAIN-BINDING PROTEIN"/>
    <property type="match status" value="1"/>
</dbReference>
<dbReference type="InterPro" id="IPR029005">
    <property type="entry name" value="LIM-bd/SEUSS"/>
</dbReference>
<evidence type="ECO:0000313" key="1">
    <source>
        <dbReference type="EMBL" id="PWA46309.1"/>
    </source>
</evidence>
<comment type="caution">
    <text evidence="1">The sequence shown here is derived from an EMBL/GenBank/DDBJ whole genome shotgun (WGS) entry which is preliminary data.</text>
</comment>
<accession>A0A2U1LBD5</accession>